<dbReference type="AlphaFoldDB" id="A0A915LU75"/>
<organism evidence="1 2">
    <name type="scientific">Meloidogyne javanica</name>
    <name type="common">Root-knot nematode worm</name>
    <dbReference type="NCBI Taxonomy" id="6303"/>
    <lineage>
        <taxon>Eukaryota</taxon>
        <taxon>Metazoa</taxon>
        <taxon>Ecdysozoa</taxon>
        <taxon>Nematoda</taxon>
        <taxon>Chromadorea</taxon>
        <taxon>Rhabditida</taxon>
        <taxon>Tylenchina</taxon>
        <taxon>Tylenchomorpha</taxon>
        <taxon>Tylenchoidea</taxon>
        <taxon>Meloidogynidae</taxon>
        <taxon>Meloidogyninae</taxon>
        <taxon>Meloidogyne</taxon>
        <taxon>Meloidogyne incognita group</taxon>
    </lineage>
</organism>
<accession>A0A915LU75</accession>
<dbReference type="WBParaSite" id="scaffold16816_cov458.g18386">
    <property type="protein sequence ID" value="scaffold16816_cov458.g18386"/>
    <property type="gene ID" value="scaffold16816_cov458.g18386"/>
</dbReference>
<evidence type="ECO:0000313" key="1">
    <source>
        <dbReference type="Proteomes" id="UP000887561"/>
    </source>
</evidence>
<reference evidence="2" key="1">
    <citation type="submission" date="2022-11" db="UniProtKB">
        <authorList>
            <consortium name="WormBaseParasite"/>
        </authorList>
    </citation>
    <scope>IDENTIFICATION</scope>
</reference>
<dbReference type="Proteomes" id="UP000887561">
    <property type="component" value="Unplaced"/>
</dbReference>
<name>A0A915LU75_MELJA</name>
<keyword evidence="1" id="KW-1185">Reference proteome</keyword>
<proteinExistence type="predicted"/>
<sequence length="164" mass="19035">LEEQHELLARPLQSSIEEHGCSLCLAGPTHKPSRCPVFKSRHRRKARLLEQGRCLNCLYDGHMLNRCRAANKCRSCGGRHHFMLCIKRQPKKRVYYYNGHHYGPSEANWRQPQSKKRVYYTAGHYEGMFEANWRQPTSTQPEVYYSAQPCIKKQTNATIDAKAG</sequence>
<evidence type="ECO:0000313" key="2">
    <source>
        <dbReference type="WBParaSite" id="scaffold16816_cov458.g18386"/>
    </source>
</evidence>
<protein>
    <submittedName>
        <fullName evidence="2">Uncharacterized protein</fullName>
    </submittedName>
</protein>